<dbReference type="EMBL" id="CP000471">
    <property type="protein sequence ID" value="ABK45074.1"/>
    <property type="molecule type" value="Genomic_DNA"/>
</dbReference>
<dbReference type="InterPro" id="IPR013321">
    <property type="entry name" value="Arc_rbn_hlx_hlx"/>
</dbReference>
<dbReference type="KEGG" id="mgm:Mmc1_2575"/>
<dbReference type="PANTHER" id="PTHR38781:SF1">
    <property type="entry name" value="ANTITOXIN DINJ-RELATED"/>
    <property type="match status" value="1"/>
</dbReference>
<reference evidence="3 4" key="2">
    <citation type="journal article" date="2012" name="Int. J. Syst. Evol. Microbiol.">
        <title>Magnetococcus marinus gen. nov., sp. nov., a marine, magnetotactic bacterium that represents a novel lineage (Magnetococcaceae fam. nov.; Magnetococcales ord. nov.) at the base of the Alphaproteobacteria.</title>
        <authorList>
            <person name="Bazylinski D.A."/>
            <person name="Williams T.J."/>
            <person name="Lefevre C.T."/>
            <person name="Berg R.J."/>
            <person name="Zhang C.L."/>
            <person name="Bowser S.S."/>
            <person name="Dean A.J."/>
            <person name="Beveridge T.J."/>
        </authorList>
    </citation>
    <scope>NUCLEOTIDE SEQUENCE [LARGE SCALE GENOMIC DNA]</scope>
    <source>
        <strain evidence="4">ATCC BAA-1437 / JCM 17883 / MC-1</strain>
    </source>
</reference>
<dbReference type="InterPro" id="IPR026262">
    <property type="entry name" value="DinJ"/>
</dbReference>
<dbReference type="GO" id="GO:0015643">
    <property type="term" value="F:toxic substance binding"/>
    <property type="evidence" value="ECO:0007669"/>
    <property type="project" value="InterPro"/>
</dbReference>
<evidence type="ECO:0000256" key="2">
    <source>
        <dbReference type="ARBA" id="ARBA00022649"/>
    </source>
</evidence>
<evidence type="ECO:0000313" key="3">
    <source>
        <dbReference type="EMBL" id="ABK45074.1"/>
    </source>
</evidence>
<keyword evidence="4" id="KW-1185">Reference proteome</keyword>
<protein>
    <submittedName>
        <fullName evidence="3">Addiction module antitoxin, RelB/DinJ family</fullName>
    </submittedName>
</protein>
<dbReference type="GO" id="GO:0006355">
    <property type="term" value="P:regulation of DNA-templated transcription"/>
    <property type="evidence" value="ECO:0007669"/>
    <property type="project" value="InterPro"/>
</dbReference>
<reference evidence="4" key="1">
    <citation type="journal article" date="2009" name="Appl. Environ. Microbiol.">
        <title>Complete genome sequence of the chemolithoautotrophic marine magnetotactic coccus strain MC-1.</title>
        <authorList>
            <person name="Schubbe S."/>
            <person name="Williams T.J."/>
            <person name="Xie G."/>
            <person name="Kiss H.E."/>
            <person name="Brettin T.S."/>
            <person name="Martinez D."/>
            <person name="Ross C.A."/>
            <person name="Schuler D."/>
            <person name="Cox B.L."/>
            <person name="Nealson K.H."/>
            <person name="Bazylinski D.A."/>
        </authorList>
    </citation>
    <scope>NUCLEOTIDE SEQUENCE [LARGE SCALE GENOMIC DNA]</scope>
    <source>
        <strain evidence="4">ATCC BAA-1437 / JCM 17883 / MC-1</strain>
    </source>
</reference>
<organism evidence="3 4">
    <name type="scientific">Magnetococcus marinus (strain ATCC BAA-1437 / JCM 17883 / MC-1)</name>
    <dbReference type="NCBI Taxonomy" id="156889"/>
    <lineage>
        <taxon>Bacteria</taxon>
        <taxon>Pseudomonadati</taxon>
        <taxon>Pseudomonadota</taxon>
        <taxon>Magnetococcia</taxon>
        <taxon>Magnetococcales</taxon>
        <taxon>Magnetococcaceae</taxon>
        <taxon>Magnetococcus</taxon>
    </lineage>
</organism>
<dbReference type="eggNOG" id="COG3077">
    <property type="taxonomic scope" value="Bacteria"/>
</dbReference>
<comment type="similarity">
    <text evidence="1">Belongs to the RelB/DinJ antitoxin family.</text>
</comment>
<dbReference type="GO" id="GO:0006351">
    <property type="term" value="P:DNA-templated transcription"/>
    <property type="evidence" value="ECO:0007669"/>
    <property type="project" value="TreeGrafter"/>
</dbReference>
<dbReference type="InterPro" id="IPR007337">
    <property type="entry name" value="RelB/DinJ"/>
</dbReference>
<dbReference type="PIRSF" id="PIRSF003108">
    <property type="entry name" value="DinJ"/>
    <property type="match status" value="1"/>
</dbReference>
<name>A0LAT1_MAGMM</name>
<evidence type="ECO:0000313" key="4">
    <source>
        <dbReference type="Proteomes" id="UP000002586"/>
    </source>
</evidence>
<sequence length="95" mass="10915">MKPLNQWRRPMAKTEMIRARVELETKQAAEDIFRTLGISASEAITMFYRQVALHHGIPFEVKIPNTETIEALNQARKGEALTTWNSVDELMKSVE</sequence>
<evidence type="ECO:0000256" key="1">
    <source>
        <dbReference type="ARBA" id="ARBA00010562"/>
    </source>
</evidence>
<dbReference type="Proteomes" id="UP000002586">
    <property type="component" value="Chromosome"/>
</dbReference>
<dbReference type="GO" id="GO:0044010">
    <property type="term" value="P:single-species biofilm formation"/>
    <property type="evidence" value="ECO:0007669"/>
    <property type="project" value="InterPro"/>
</dbReference>
<dbReference type="GO" id="GO:0000987">
    <property type="term" value="F:cis-regulatory region sequence-specific DNA binding"/>
    <property type="evidence" value="ECO:0007669"/>
    <property type="project" value="InterPro"/>
</dbReference>
<dbReference type="Pfam" id="PF04221">
    <property type="entry name" value="RelB"/>
    <property type="match status" value="1"/>
</dbReference>
<proteinExistence type="inferred from homology"/>
<gene>
    <name evidence="3" type="ordered locus">Mmc1_2575</name>
</gene>
<dbReference type="AlphaFoldDB" id="A0LAT1"/>
<accession>A0LAT1</accession>
<dbReference type="STRING" id="156889.Mmc1_2575"/>
<dbReference type="HOGENOM" id="CLU_154558_12_1_5"/>
<dbReference type="NCBIfam" id="TIGR02384">
    <property type="entry name" value="RelB_DinJ"/>
    <property type="match status" value="1"/>
</dbReference>
<dbReference type="Gene3D" id="1.10.1220.10">
    <property type="entry name" value="Met repressor-like"/>
    <property type="match status" value="1"/>
</dbReference>
<keyword evidence="2" id="KW-1277">Toxin-antitoxin system</keyword>
<dbReference type="PANTHER" id="PTHR38781">
    <property type="entry name" value="ANTITOXIN DINJ-RELATED"/>
    <property type="match status" value="1"/>
</dbReference>